<comment type="caution">
    <text evidence="2">The sequence shown here is derived from an EMBL/GenBank/DDBJ whole genome shotgun (WGS) entry which is preliminary data.</text>
</comment>
<gene>
    <name evidence="2" type="ORF">PACLA_8A018993</name>
</gene>
<dbReference type="Proteomes" id="UP001152795">
    <property type="component" value="Unassembled WGS sequence"/>
</dbReference>
<evidence type="ECO:0000313" key="2">
    <source>
        <dbReference type="EMBL" id="CAB4017020.1"/>
    </source>
</evidence>
<proteinExistence type="predicted"/>
<dbReference type="EMBL" id="CACRXK020009362">
    <property type="protein sequence ID" value="CAB4017020.1"/>
    <property type="molecule type" value="Genomic_DNA"/>
</dbReference>
<feature type="compositionally biased region" description="Acidic residues" evidence="1">
    <location>
        <begin position="73"/>
        <end position="83"/>
    </location>
</feature>
<evidence type="ECO:0000256" key="1">
    <source>
        <dbReference type="SAM" id="MobiDB-lite"/>
    </source>
</evidence>
<dbReference type="AlphaFoldDB" id="A0A7D9IZI2"/>
<protein>
    <submittedName>
        <fullName evidence="2">Uncharacterized protein</fullName>
    </submittedName>
</protein>
<feature type="region of interest" description="Disordered" evidence="1">
    <location>
        <begin position="59"/>
        <end position="95"/>
    </location>
</feature>
<organism evidence="2 3">
    <name type="scientific">Paramuricea clavata</name>
    <name type="common">Red gorgonian</name>
    <name type="synonym">Violescent sea-whip</name>
    <dbReference type="NCBI Taxonomy" id="317549"/>
    <lineage>
        <taxon>Eukaryota</taxon>
        <taxon>Metazoa</taxon>
        <taxon>Cnidaria</taxon>
        <taxon>Anthozoa</taxon>
        <taxon>Octocorallia</taxon>
        <taxon>Malacalcyonacea</taxon>
        <taxon>Plexauridae</taxon>
        <taxon>Paramuricea</taxon>
    </lineage>
</organism>
<reference evidence="2" key="1">
    <citation type="submission" date="2020-04" db="EMBL/GenBank/DDBJ databases">
        <authorList>
            <person name="Alioto T."/>
            <person name="Alioto T."/>
            <person name="Gomez Garrido J."/>
        </authorList>
    </citation>
    <scope>NUCLEOTIDE SEQUENCE</scope>
    <source>
        <strain evidence="2">A484AB</strain>
    </source>
</reference>
<feature type="non-terminal residue" evidence="2">
    <location>
        <position position="124"/>
    </location>
</feature>
<name>A0A7D9IZI2_PARCT</name>
<keyword evidence="3" id="KW-1185">Reference proteome</keyword>
<evidence type="ECO:0000313" key="3">
    <source>
        <dbReference type="Proteomes" id="UP001152795"/>
    </source>
</evidence>
<sequence length="124" mass="13599">MPSTKKAAATHLKNTKKTVKGSLREVSIDTAEEFNSINIVIIPGKKICPSCRKELSKKIQESNEENQQIADISDSETGNESDTETMSLGSHEEMLRHNLDASLEVMDLSPIKLHGVASHSKVVL</sequence>
<accession>A0A7D9IZI2</accession>